<dbReference type="PROSITE" id="PS51206">
    <property type="entry name" value="SF3_HELICASE_1"/>
    <property type="match status" value="1"/>
</dbReference>
<feature type="region of interest" description="Disordered" evidence="4">
    <location>
        <begin position="52"/>
        <end position="106"/>
    </location>
</feature>
<keyword evidence="7" id="KW-1185">Reference proteome</keyword>
<evidence type="ECO:0000259" key="5">
    <source>
        <dbReference type="PROSITE" id="PS51206"/>
    </source>
</evidence>
<reference evidence="7" key="1">
    <citation type="journal article" date="2018" name="Nat. Microbiol.">
        <title>Leveraging single-cell genomics to expand the fungal tree of life.</title>
        <authorList>
            <person name="Ahrendt S.R."/>
            <person name="Quandt C.A."/>
            <person name="Ciobanu D."/>
            <person name="Clum A."/>
            <person name="Salamov A."/>
            <person name="Andreopoulos B."/>
            <person name="Cheng J.F."/>
            <person name="Woyke T."/>
            <person name="Pelin A."/>
            <person name="Henrissat B."/>
            <person name="Reynolds N.K."/>
            <person name="Benny G.L."/>
            <person name="Smith M.E."/>
            <person name="James T.Y."/>
            <person name="Grigoriev I.V."/>
        </authorList>
    </citation>
    <scope>NUCLEOTIDE SEQUENCE [LARGE SCALE GENOMIC DNA]</scope>
</reference>
<keyword evidence="2" id="KW-0378">Hydrolase</keyword>
<dbReference type="OrthoDB" id="2375545at2759"/>
<evidence type="ECO:0000256" key="2">
    <source>
        <dbReference type="ARBA" id="ARBA00022801"/>
    </source>
</evidence>
<dbReference type="InterPro" id="IPR014015">
    <property type="entry name" value="Helicase_SF3_DNA-vir"/>
</dbReference>
<sequence>MFGKQKPKELDDTNLDDDQCLAWVGKKVVPSTVHVWDEKELVVDKRCKDNNQNIQNIAKDPRKPYAQKTEQVRVKKNGKAKKRRPENSVHEEYSQKEEKADSQPDNVEAVTINEENSLVLADFVKKEYSNGEILQILLGDKHIRRKYSTGNMDLTLGPYTEGEIGITAPLLNNCECPVRKQTHCSPQNYCIVLPNSKVAIGCMCRINTFYPNPASTMTPNAMNILYTQNVLINNITVYGKGAAVDIQFGEIVPIFPDDPTLNMLVFKSFTSYLDDIEDVVFHLGKDKFGIGHSFNSKSPCIMQNQDELNYLLKWLASCIDGRKKEEIFTILTGDGRNGKGVLCDLMHVTLGGLNGYSLPIQASMLTSERPSSASPCPDLLNLRGKRWACGSEPEKKKSINGEFVKFLTGNDVISGRYFHENLNVDFHPQHALVIQCNAIPTMDAEDDAIWDRGRIIDFVYKFVENPKGEFQRKIDKNLKDKVKNWGPQFMLLLIEWYNIYKNEGLQPSPSVVAKTREMITIITFCAKMSLTCGRTNKAKTYL</sequence>
<protein>
    <recommendedName>
        <fullName evidence="5">SF3 helicase domain-containing protein</fullName>
    </recommendedName>
</protein>
<dbReference type="PANTHER" id="PTHR35372">
    <property type="entry name" value="ATP BINDING PROTEIN-RELATED"/>
    <property type="match status" value="1"/>
</dbReference>
<dbReference type="InterPro" id="IPR051620">
    <property type="entry name" value="ORF904-like_C"/>
</dbReference>
<keyword evidence="3" id="KW-0067">ATP-binding</keyword>
<evidence type="ECO:0000256" key="4">
    <source>
        <dbReference type="SAM" id="MobiDB-lite"/>
    </source>
</evidence>
<dbReference type="InterPro" id="IPR027417">
    <property type="entry name" value="P-loop_NTPase"/>
</dbReference>
<dbReference type="GO" id="GO:0005524">
    <property type="term" value="F:ATP binding"/>
    <property type="evidence" value="ECO:0007669"/>
    <property type="project" value="UniProtKB-KW"/>
</dbReference>
<feature type="compositionally biased region" description="Basic residues" evidence="4">
    <location>
        <begin position="74"/>
        <end position="84"/>
    </location>
</feature>
<name>A0A4P9WMK3_9FUNG</name>
<dbReference type="AlphaFoldDB" id="A0A4P9WMK3"/>
<dbReference type="Gene3D" id="3.40.50.300">
    <property type="entry name" value="P-loop containing nucleotide triphosphate hydrolases"/>
    <property type="match status" value="1"/>
</dbReference>
<proteinExistence type="predicted"/>
<evidence type="ECO:0000256" key="1">
    <source>
        <dbReference type="ARBA" id="ARBA00022741"/>
    </source>
</evidence>
<dbReference type="EMBL" id="KZ994447">
    <property type="protein sequence ID" value="RKO92908.1"/>
    <property type="molecule type" value="Genomic_DNA"/>
</dbReference>
<evidence type="ECO:0000313" key="6">
    <source>
        <dbReference type="EMBL" id="RKO92908.1"/>
    </source>
</evidence>
<feature type="domain" description="SF3 helicase" evidence="5">
    <location>
        <begin position="306"/>
        <end position="471"/>
    </location>
</feature>
<dbReference type="GO" id="GO:0016787">
    <property type="term" value="F:hydrolase activity"/>
    <property type="evidence" value="ECO:0007669"/>
    <property type="project" value="UniProtKB-KW"/>
</dbReference>
<gene>
    <name evidence="6" type="ORF">BDK51DRAFT_36613</name>
</gene>
<keyword evidence="1" id="KW-0547">Nucleotide-binding</keyword>
<accession>A0A4P9WMK3</accession>
<evidence type="ECO:0000313" key="7">
    <source>
        <dbReference type="Proteomes" id="UP000269721"/>
    </source>
</evidence>
<organism evidence="6 7">
    <name type="scientific">Blyttiomyces helicus</name>
    <dbReference type="NCBI Taxonomy" id="388810"/>
    <lineage>
        <taxon>Eukaryota</taxon>
        <taxon>Fungi</taxon>
        <taxon>Fungi incertae sedis</taxon>
        <taxon>Chytridiomycota</taxon>
        <taxon>Chytridiomycota incertae sedis</taxon>
        <taxon>Chytridiomycetes</taxon>
        <taxon>Chytridiomycetes incertae sedis</taxon>
        <taxon>Blyttiomyces</taxon>
    </lineage>
</organism>
<dbReference type="PANTHER" id="PTHR35372:SF2">
    <property type="entry name" value="SF3 HELICASE DOMAIN-CONTAINING PROTEIN"/>
    <property type="match status" value="1"/>
</dbReference>
<feature type="compositionally biased region" description="Basic and acidic residues" evidence="4">
    <location>
        <begin position="85"/>
        <end position="102"/>
    </location>
</feature>
<dbReference type="Proteomes" id="UP000269721">
    <property type="component" value="Unassembled WGS sequence"/>
</dbReference>
<evidence type="ECO:0000256" key="3">
    <source>
        <dbReference type="ARBA" id="ARBA00022840"/>
    </source>
</evidence>